<gene>
    <name evidence="3" type="ORF">HIR71_14995</name>
</gene>
<dbReference type="InterPro" id="IPR000262">
    <property type="entry name" value="FMN-dep_DH"/>
</dbReference>
<dbReference type="EMBL" id="JABCJJ010000038">
    <property type="protein sequence ID" value="NMR21507.1"/>
    <property type="molecule type" value="Genomic_DNA"/>
</dbReference>
<evidence type="ECO:0000259" key="2">
    <source>
        <dbReference type="Pfam" id="PF01070"/>
    </source>
</evidence>
<accession>A0A7Y0M0E2</accession>
<feature type="domain" description="FMN-dependent dehydrogenase" evidence="2">
    <location>
        <begin position="1"/>
        <end position="47"/>
    </location>
</feature>
<dbReference type="Proteomes" id="UP000562124">
    <property type="component" value="Unassembled WGS sequence"/>
</dbReference>
<dbReference type="Pfam" id="PF01070">
    <property type="entry name" value="FMN_dh"/>
    <property type="match status" value="1"/>
</dbReference>
<dbReference type="Gene3D" id="3.20.20.70">
    <property type="entry name" value="Aldolase class I"/>
    <property type="match status" value="1"/>
</dbReference>
<keyword evidence="4" id="KW-1185">Reference proteome</keyword>
<sequence length="80" mass="8716">MIGRAYLYGLMAGGATGVERAIDLLREEIRVAMQLLGVTSVAELAPTRSGWTRGRHSLTRRAVPTRLRHARDGPEVPGYG</sequence>
<evidence type="ECO:0000256" key="1">
    <source>
        <dbReference type="ARBA" id="ARBA00001917"/>
    </source>
</evidence>
<dbReference type="GO" id="GO:0016491">
    <property type="term" value="F:oxidoreductase activity"/>
    <property type="evidence" value="ECO:0007669"/>
    <property type="project" value="InterPro"/>
</dbReference>
<dbReference type="SUPFAM" id="SSF51395">
    <property type="entry name" value="FMN-linked oxidoreductases"/>
    <property type="match status" value="1"/>
</dbReference>
<protein>
    <submittedName>
        <fullName evidence="3">Alpha-hydroxy-acid oxidizing protein</fullName>
    </submittedName>
</protein>
<comment type="cofactor">
    <cofactor evidence="1">
        <name>FMN</name>
        <dbReference type="ChEBI" id="CHEBI:58210"/>
    </cofactor>
</comment>
<evidence type="ECO:0000313" key="4">
    <source>
        <dbReference type="Proteomes" id="UP000562124"/>
    </source>
</evidence>
<dbReference type="InterPro" id="IPR013785">
    <property type="entry name" value="Aldolase_TIM"/>
</dbReference>
<name>A0A7Y0M0E2_CELFI</name>
<organism evidence="3 4">
    <name type="scientific">Cellulomonas fimi</name>
    <dbReference type="NCBI Taxonomy" id="1708"/>
    <lineage>
        <taxon>Bacteria</taxon>
        <taxon>Bacillati</taxon>
        <taxon>Actinomycetota</taxon>
        <taxon>Actinomycetes</taxon>
        <taxon>Micrococcales</taxon>
        <taxon>Cellulomonadaceae</taxon>
        <taxon>Cellulomonas</taxon>
    </lineage>
</organism>
<dbReference type="AlphaFoldDB" id="A0A7Y0M0E2"/>
<reference evidence="3 4" key="1">
    <citation type="submission" date="2020-04" db="EMBL/GenBank/DDBJ databases">
        <title>Sequencing and Assembly of C. fimi.</title>
        <authorList>
            <person name="Ramsey A.R."/>
        </authorList>
    </citation>
    <scope>NUCLEOTIDE SEQUENCE [LARGE SCALE GENOMIC DNA]</scope>
    <source>
        <strain evidence="3 4">SB</strain>
    </source>
</reference>
<proteinExistence type="predicted"/>
<evidence type="ECO:0000313" key="3">
    <source>
        <dbReference type="EMBL" id="NMR21507.1"/>
    </source>
</evidence>
<comment type="caution">
    <text evidence="3">The sequence shown here is derived from an EMBL/GenBank/DDBJ whole genome shotgun (WGS) entry which is preliminary data.</text>
</comment>